<proteinExistence type="predicted"/>
<reference evidence="2" key="1">
    <citation type="journal article" date="2020" name="Stud. Mycol.">
        <title>101 Dothideomycetes genomes: a test case for predicting lifestyles and emergence of pathogens.</title>
        <authorList>
            <person name="Haridas S."/>
            <person name="Albert R."/>
            <person name="Binder M."/>
            <person name="Bloem J."/>
            <person name="Labutti K."/>
            <person name="Salamov A."/>
            <person name="Andreopoulos B."/>
            <person name="Baker S."/>
            <person name="Barry K."/>
            <person name="Bills G."/>
            <person name="Bluhm B."/>
            <person name="Cannon C."/>
            <person name="Castanera R."/>
            <person name="Culley D."/>
            <person name="Daum C."/>
            <person name="Ezra D."/>
            <person name="Gonzalez J."/>
            <person name="Henrissat B."/>
            <person name="Kuo A."/>
            <person name="Liang C."/>
            <person name="Lipzen A."/>
            <person name="Lutzoni F."/>
            <person name="Magnuson J."/>
            <person name="Mondo S."/>
            <person name="Nolan M."/>
            <person name="Ohm R."/>
            <person name="Pangilinan J."/>
            <person name="Park H.-J."/>
            <person name="Ramirez L."/>
            <person name="Alfaro M."/>
            <person name="Sun H."/>
            <person name="Tritt A."/>
            <person name="Yoshinaga Y."/>
            <person name="Zwiers L.-H."/>
            <person name="Turgeon B."/>
            <person name="Goodwin S."/>
            <person name="Spatafora J."/>
            <person name="Crous P."/>
            <person name="Grigoriev I."/>
        </authorList>
    </citation>
    <scope>NUCLEOTIDE SEQUENCE</scope>
    <source>
        <strain evidence="2">CBS 119925</strain>
    </source>
</reference>
<protein>
    <submittedName>
        <fullName evidence="2">Uncharacterized protein</fullName>
    </submittedName>
</protein>
<feature type="compositionally biased region" description="Polar residues" evidence="1">
    <location>
        <begin position="149"/>
        <end position="160"/>
    </location>
</feature>
<organism evidence="2 3">
    <name type="scientific">Sporormia fimetaria CBS 119925</name>
    <dbReference type="NCBI Taxonomy" id="1340428"/>
    <lineage>
        <taxon>Eukaryota</taxon>
        <taxon>Fungi</taxon>
        <taxon>Dikarya</taxon>
        <taxon>Ascomycota</taxon>
        <taxon>Pezizomycotina</taxon>
        <taxon>Dothideomycetes</taxon>
        <taxon>Pleosporomycetidae</taxon>
        <taxon>Pleosporales</taxon>
        <taxon>Sporormiaceae</taxon>
        <taxon>Sporormia</taxon>
    </lineage>
</organism>
<accession>A0A6A6VAC9</accession>
<feature type="region of interest" description="Disordered" evidence="1">
    <location>
        <begin position="120"/>
        <end position="176"/>
    </location>
</feature>
<evidence type="ECO:0000313" key="3">
    <source>
        <dbReference type="Proteomes" id="UP000799440"/>
    </source>
</evidence>
<evidence type="ECO:0000313" key="2">
    <source>
        <dbReference type="EMBL" id="KAF2747505.1"/>
    </source>
</evidence>
<feature type="region of interest" description="Disordered" evidence="1">
    <location>
        <begin position="1"/>
        <end position="65"/>
    </location>
</feature>
<dbReference type="AlphaFoldDB" id="A0A6A6VAC9"/>
<feature type="compositionally biased region" description="Low complexity" evidence="1">
    <location>
        <begin position="18"/>
        <end position="30"/>
    </location>
</feature>
<feature type="region of interest" description="Disordered" evidence="1">
    <location>
        <begin position="188"/>
        <end position="212"/>
    </location>
</feature>
<name>A0A6A6VAC9_9PLEO</name>
<evidence type="ECO:0000256" key="1">
    <source>
        <dbReference type="SAM" id="MobiDB-lite"/>
    </source>
</evidence>
<dbReference type="Proteomes" id="UP000799440">
    <property type="component" value="Unassembled WGS sequence"/>
</dbReference>
<dbReference type="EMBL" id="MU006572">
    <property type="protein sequence ID" value="KAF2747505.1"/>
    <property type="molecule type" value="Genomic_DNA"/>
</dbReference>
<gene>
    <name evidence="2" type="ORF">M011DRAFT_458374</name>
</gene>
<sequence>MPLAMQFATTSAAAMPKATTTSGRRGAAASQGPCRRMHRGQPGPESGEDKRAGDGSSDDVQPATPLRTAALVGHGSRCCGASARAGCSSILSRRRVEWRRPLSPTPSDWREWGESECRLSSARKSKGVAVPSAPSPIGGHELRIPPFAQSGSAHSITSHTAAGADDPPPPPRSTISIKLLTTPRFPVPNHAPWNRALASSSSSVSYHPTQEP</sequence>
<keyword evidence="3" id="KW-1185">Reference proteome</keyword>